<dbReference type="Proteomes" id="UP001152964">
    <property type="component" value="Chromosome 5"/>
</dbReference>
<organism evidence="2 3">
    <name type="scientific">Saccharomyces eubayanus</name>
    <name type="common">Yeast</name>
    <dbReference type="NCBI Taxonomy" id="1080349"/>
    <lineage>
        <taxon>Eukaryota</taxon>
        <taxon>Fungi</taxon>
        <taxon>Dikarya</taxon>
        <taxon>Ascomycota</taxon>
        <taxon>Saccharomycotina</taxon>
        <taxon>Saccharomycetes</taxon>
        <taxon>Saccharomycetales</taxon>
        <taxon>Saccharomycetaceae</taxon>
        <taxon>Saccharomyces</taxon>
    </lineage>
</organism>
<feature type="transmembrane region" description="Helical" evidence="1">
    <location>
        <begin position="353"/>
        <end position="370"/>
    </location>
</feature>
<sequence length="474" mass="55537">MIVDTFTTPNFRDHALTPKYALISDPLASIGKNTPCQFALTYHCLTFSEYQLSHQLCIMRAKIIFSPKSIKRRLQGIADSKKKKITSRTTPPPIANMEDKKIEDEKSVGLLSSKSIESQNIVLPKDIFRNSFTWFCYETYKSLAFRIWLILWLPLTAWWKVSNEWIYPFLATIFLGEVLFFLPLILIIGRNRAISKQYTQFCKEIINHAPGTDDEDWEPVLINFNSYMYENKLWKTEHMFFDCSSFRESFRIFILEPFCLKKDNDAKVKSFKESVPYIEEALQVYFARVDELWNQVCSEKSLSAIDSKDTPLPKQLYRFKAVWTFKTALNNGSLGAIIPYLYCIFVSWRYNIFVRVFYLGFMLFVLIAYFKNVRVAPMKLEHKMHYILTVISEQEVGANGWDQIAKKMNVYLFEQKVCKSQEFFFDGTDCKWFFDHNFSSSLSSKKSMWLLPLNAELWPYIKEAQSACGEESLA</sequence>
<evidence type="ECO:0000256" key="1">
    <source>
        <dbReference type="SAM" id="Phobius"/>
    </source>
</evidence>
<evidence type="ECO:0000313" key="2">
    <source>
        <dbReference type="EMBL" id="CAI1938130.1"/>
    </source>
</evidence>
<keyword evidence="1" id="KW-0812">Transmembrane</keyword>
<reference evidence="2" key="1">
    <citation type="submission" date="2022-08" db="EMBL/GenBank/DDBJ databases">
        <authorList>
            <person name="Byrne P K."/>
        </authorList>
    </citation>
    <scope>NUCLEOTIDE SEQUENCE</scope>
    <source>
        <strain evidence="2">UCD650</strain>
    </source>
</reference>
<accession>A0ABN8VTX8</accession>
<feature type="transmembrane region" description="Helical" evidence="1">
    <location>
        <begin position="143"/>
        <end position="159"/>
    </location>
</feature>
<keyword evidence="1" id="KW-1133">Transmembrane helix</keyword>
<name>A0ABN8VTX8_SACEU</name>
<keyword evidence="1" id="KW-0472">Membrane</keyword>
<protein>
    <submittedName>
        <fullName evidence="2">Uncharacterized protein</fullName>
    </submittedName>
</protein>
<dbReference type="Pfam" id="PF00674">
    <property type="entry name" value="DUP"/>
    <property type="match status" value="2"/>
</dbReference>
<feature type="transmembrane region" description="Helical" evidence="1">
    <location>
        <begin position="165"/>
        <end position="188"/>
    </location>
</feature>
<dbReference type="EMBL" id="OX291495">
    <property type="protein sequence ID" value="CAI1938130.1"/>
    <property type="molecule type" value="Genomic_DNA"/>
</dbReference>
<feature type="transmembrane region" description="Helical" evidence="1">
    <location>
        <begin position="328"/>
        <end position="347"/>
    </location>
</feature>
<proteinExistence type="predicted"/>
<gene>
    <name evidence="2" type="primary">U6500E00110</name>
    <name evidence="2" type="ORF">SEUBUCD650_0E00110</name>
</gene>
<dbReference type="InterPro" id="IPR001142">
    <property type="entry name" value="DUP/COS"/>
</dbReference>
<keyword evidence="3" id="KW-1185">Reference proteome</keyword>
<evidence type="ECO:0000313" key="3">
    <source>
        <dbReference type="Proteomes" id="UP001152964"/>
    </source>
</evidence>